<evidence type="ECO:0000313" key="4">
    <source>
        <dbReference type="EMBL" id="MBC8748554.1"/>
    </source>
</evidence>
<dbReference type="InterPro" id="IPR010998">
    <property type="entry name" value="Integrase_recombinase_N"/>
</dbReference>
<organism evidence="4 5">
    <name type="scientific">Paraburkholderia podalyriae</name>
    <dbReference type="NCBI Taxonomy" id="1938811"/>
    <lineage>
        <taxon>Bacteria</taxon>
        <taxon>Pseudomonadati</taxon>
        <taxon>Pseudomonadota</taxon>
        <taxon>Betaproteobacteria</taxon>
        <taxon>Burkholderiales</taxon>
        <taxon>Burkholderiaceae</taxon>
        <taxon>Paraburkholderia</taxon>
    </lineage>
</organism>
<accession>A0ABR7PQL2</accession>
<comment type="caution">
    <text evidence="4">The sequence shown here is derived from an EMBL/GenBank/DDBJ whole genome shotgun (WGS) entry which is preliminary data.</text>
</comment>
<dbReference type="Pfam" id="PF20172">
    <property type="entry name" value="DUF6538"/>
    <property type="match status" value="1"/>
</dbReference>
<dbReference type="SUPFAM" id="SSF56349">
    <property type="entry name" value="DNA breaking-rejoining enzymes"/>
    <property type="match status" value="1"/>
</dbReference>
<proteinExistence type="predicted"/>
<keyword evidence="2" id="KW-0233">DNA recombination</keyword>
<evidence type="ECO:0000313" key="5">
    <source>
        <dbReference type="Proteomes" id="UP000736373"/>
    </source>
</evidence>
<feature type="domain" description="DUF6538" evidence="3">
    <location>
        <begin position="12"/>
        <end position="65"/>
    </location>
</feature>
<evidence type="ECO:0000256" key="2">
    <source>
        <dbReference type="ARBA" id="ARBA00023172"/>
    </source>
</evidence>
<sequence length="574" mass="64234">MSVTLIPHPGGRSRNWYVDIHVPASLQDVAGTDRIRRSTRTADRIQAKAEGARIEAEVRAEWQRLWESVERTNTAPTVTRLTHDIIRSVCATRLRSWVHSDDQDRFGRGIDDEELAELEAFGQQTDAEMRSVLAQGKASQNWEHAVELVWDFMMQEKYDVDPSDPLFPELMRRFADVERQAQKVIAARNAGELADFPQPAASAGACLSQMVEPYRAHRTGTVQPKSVSKDVAIWHRLIGFLGDVPLDSVSSADLYRFLDARLRTDDQPWSQGYVDGHAQRALRAIFALARTHGRMTAPNPVAALETTPRLPKAVQAARRQPRLPLKAAQLTTLFASDWYDPGATHWTGRMRTDLAGRYWVPLLMMAHGLRVREPLQLVSSDFEDDGGTWMMTVRTAFDDAGDAGASPLPERSVKNAATARTVPVHPLLLALGFGRFVESLKSAHHLNQPLFPSALPAPGGKAPMWGRAFEQAFLRHLRDRLGFGAGYGNHSFRHQLEDRIRDAQARHGTWPPGLASFYTGRKLTRDEDRAFILSQGSAGDYGDGFQPVHLLPFSAQITFDDVVLPPPFEQWLRP</sequence>
<dbReference type="Proteomes" id="UP000736373">
    <property type="component" value="Unassembled WGS sequence"/>
</dbReference>
<protein>
    <recommendedName>
        <fullName evidence="3">DUF6538 domain-containing protein</fullName>
    </recommendedName>
</protein>
<name>A0ABR7PQL2_9BURK</name>
<dbReference type="Gene3D" id="1.10.150.130">
    <property type="match status" value="1"/>
</dbReference>
<dbReference type="InterPro" id="IPR011010">
    <property type="entry name" value="DNA_brk_join_enz"/>
</dbReference>
<dbReference type="InterPro" id="IPR046668">
    <property type="entry name" value="DUF6538"/>
</dbReference>
<keyword evidence="5" id="KW-1185">Reference proteome</keyword>
<reference evidence="4 5" key="1">
    <citation type="submission" date="2019-09" db="EMBL/GenBank/DDBJ databases">
        <title>Paraburkholderia podalyriae sp. nov., A South African Podalyria-associated rhizobium.</title>
        <authorList>
            <person name="Mavima L."/>
            <person name="Beukes C.W."/>
            <person name="Palmer M."/>
            <person name="De Meyer S.E."/>
            <person name="James E.K."/>
            <person name="Maluk M."/>
            <person name="Avontuur J.R."/>
            <person name="Chan W.Y."/>
            <person name="Venter S.N."/>
            <person name="Steenkamp E.T."/>
        </authorList>
    </citation>
    <scope>NUCLEOTIDE SEQUENCE [LARGE SCALE GENOMIC DNA]</scope>
    <source>
        <strain evidence="4 5">WC7.3b</strain>
    </source>
</reference>
<gene>
    <name evidence="4" type="ORF">F6X42_18665</name>
</gene>
<dbReference type="EMBL" id="VZQQ01000014">
    <property type="protein sequence ID" value="MBC8748554.1"/>
    <property type="molecule type" value="Genomic_DNA"/>
</dbReference>
<dbReference type="InterPro" id="IPR013762">
    <property type="entry name" value="Integrase-like_cat_sf"/>
</dbReference>
<dbReference type="Gene3D" id="1.10.443.10">
    <property type="entry name" value="Intergrase catalytic core"/>
    <property type="match status" value="1"/>
</dbReference>
<evidence type="ECO:0000256" key="1">
    <source>
        <dbReference type="ARBA" id="ARBA00023125"/>
    </source>
</evidence>
<dbReference type="RefSeq" id="WP_187635606.1">
    <property type="nucleotide sequence ID" value="NZ_VZQQ01000014.1"/>
</dbReference>
<keyword evidence="1" id="KW-0238">DNA-binding</keyword>
<evidence type="ECO:0000259" key="3">
    <source>
        <dbReference type="Pfam" id="PF20172"/>
    </source>
</evidence>